<dbReference type="InterPro" id="IPR018060">
    <property type="entry name" value="HTH_AraC"/>
</dbReference>
<keyword evidence="7" id="KW-1185">Reference proteome</keyword>
<dbReference type="SUPFAM" id="SSF46689">
    <property type="entry name" value="Homeodomain-like"/>
    <property type="match status" value="2"/>
</dbReference>
<dbReference type="SMART" id="SM00342">
    <property type="entry name" value="HTH_ARAC"/>
    <property type="match status" value="1"/>
</dbReference>
<feature type="domain" description="HTH araC/xylS-type" evidence="5">
    <location>
        <begin position="658"/>
        <end position="756"/>
    </location>
</feature>
<dbReference type="Proteomes" id="UP000288024">
    <property type="component" value="Unassembled WGS sequence"/>
</dbReference>
<keyword evidence="1" id="KW-0805">Transcription regulation</keyword>
<evidence type="ECO:0000256" key="3">
    <source>
        <dbReference type="ARBA" id="ARBA00023163"/>
    </source>
</evidence>
<evidence type="ECO:0000313" key="6">
    <source>
        <dbReference type="EMBL" id="RVT62732.1"/>
    </source>
</evidence>
<keyword evidence="4" id="KW-1133">Transmembrane helix</keyword>
<proteinExistence type="predicted"/>
<dbReference type="PANTHER" id="PTHR43280">
    <property type="entry name" value="ARAC-FAMILY TRANSCRIPTIONAL REGULATOR"/>
    <property type="match status" value="1"/>
</dbReference>
<keyword evidence="4" id="KW-0472">Membrane</keyword>
<accession>A0A437KBB0</accession>
<dbReference type="Gene3D" id="1.10.10.60">
    <property type="entry name" value="Homeodomain-like"/>
    <property type="match status" value="2"/>
</dbReference>
<dbReference type="GO" id="GO:0043565">
    <property type="term" value="F:sequence-specific DNA binding"/>
    <property type="evidence" value="ECO:0007669"/>
    <property type="project" value="InterPro"/>
</dbReference>
<feature type="transmembrane region" description="Helical" evidence="4">
    <location>
        <begin position="295"/>
        <end position="316"/>
    </location>
</feature>
<dbReference type="EMBL" id="RZTZ01000004">
    <property type="protein sequence ID" value="RVT62732.1"/>
    <property type="molecule type" value="Genomic_DNA"/>
</dbReference>
<evidence type="ECO:0000256" key="4">
    <source>
        <dbReference type="SAM" id="Phobius"/>
    </source>
</evidence>
<evidence type="ECO:0000256" key="2">
    <source>
        <dbReference type="ARBA" id="ARBA00023125"/>
    </source>
</evidence>
<comment type="caution">
    <text evidence="6">The sequence shown here is derived from an EMBL/GenBank/DDBJ whole genome shotgun (WGS) entry which is preliminary data.</text>
</comment>
<keyword evidence="3" id="KW-0804">Transcription</keyword>
<dbReference type="PROSITE" id="PS01124">
    <property type="entry name" value="HTH_ARAC_FAMILY_2"/>
    <property type="match status" value="1"/>
</dbReference>
<dbReference type="Pfam" id="PF12833">
    <property type="entry name" value="HTH_18"/>
    <property type="match status" value="1"/>
</dbReference>
<organism evidence="6 7">
    <name type="scientific">Niallia taxi</name>
    <dbReference type="NCBI Taxonomy" id="2499688"/>
    <lineage>
        <taxon>Bacteria</taxon>
        <taxon>Bacillati</taxon>
        <taxon>Bacillota</taxon>
        <taxon>Bacilli</taxon>
        <taxon>Bacillales</taxon>
        <taxon>Bacillaceae</taxon>
        <taxon>Niallia</taxon>
    </lineage>
</organism>
<feature type="transmembrane region" description="Helical" evidence="4">
    <location>
        <begin position="28"/>
        <end position="48"/>
    </location>
</feature>
<evidence type="ECO:0000259" key="5">
    <source>
        <dbReference type="PROSITE" id="PS01124"/>
    </source>
</evidence>
<dbReference type="AlphaFoldDB" id="A0A437KBB0"/>
<keyword evidence="4" id="KW-0812">Transmembrane</keyword>
<evidence type="ECO:0000256" key="1">
    <source>
        <dbReference type="ARBA" id="ARBA00023015"/>
    </source>
</evidence>
<name>A0A437KBB0_9BACI</name>
<sequence length="760" mass="87505">MTTLTNSKQNSNEGVMILFQKTRVFHSLFIPFLLVGVGLVVGFSIFIYNSTYESVEKSFLTDKKNYTNQILQNVEQKVRTIEYGFTAYSSTANFEKVFNNPLSDKDFATYRDIKKEMSYIELMGIEGSHYSLISLTQKWGIIEGSFKTLPMDEVKDYQKEYISDTSRSLFWEPINNGIQMVMTLPIYQSEKFAVGIANIPKLSIDTIVGENNQLVQIYDRKDKLIYTTSGNDTKLPEESFRPIKAAAIENGANSSLVTANNGKQYVFTRSDYNNWLYLVEINEGEIGSIIHNTRIGLFIASAILILLVGFISYLLAESFSRPIKRIQDKLDIQRENPKQNELSLLAESVEKIVGQKEVLTANLMMQKPQLETLFVLSLFRKRITENEVIHRLEQFGYQLAENKVFYTGLIQIDHLDDKLMEDRSIFLLGINNIVEEMIPKSERLIPIVLNDEMQAVIFVLDKDDHDAERRIMTYYTEIQTAVKKYLNIVISAGISPVYDTLIESKQAVDLAKESLHYRVNVGSESIIFYNDIASMLNDASISKFPVELQNELMNAIRSGEEEVVMSMVGVLVDEIFRLNKNPISLGVTLIRVINELVQLGQLLGAESKIFENIKKMYQAAITAYHPEKIKQMLINDLIKPVIISTQDKTERGFKSLSEKMVYIIQTEFDEEISLDLIADRLHYNPNYLSNVFKKEYGQTFVDFLMNYRLQMAQTWLKDTDLAIKDIAERLKYRNPQNFIRFFKKKLGITPGDYRKEYRHS</sequence>
<evidence type="ECO:0000313" key="7">
    <source>
        <dbReference type="Proteomes" id="UP000288024"/>
    </source>
</evidence>
<dbReference type="InterPro" id="IPR009057">
    <property type="entry name" value="Homeodomain-like_sf"/>
</dbReference>
<dbReference type="GO" id="GO:0003700">
    <property type="term" value="F:DNA-binding transcription factor activity"/>
    <property type="evidence" value="ECO:0007669"/>
    <property type="project" value="InterPro"/>
</dbReference>
<dbReference type="PANTHER" id="PTHR43280:SF10">
    <property type="entry name" value="REGULATORY PROTEIN POCR"/>
    <property type="match status" value="1"/>
</dbReference>
<protein>
    <submittedName>
        <fullName evidence="6">Helix-turn-helix domain-containing protein</fullName>
    </submittedName>
</protein>
<reference evidence="6 7" key="1">
    <citation type="submission" date="2019-01" db="EMBL/GenBank/DDBJ databases">
        <title>Bacillus sp. M5HDSG1-1, whole genome shotgun sequence.</title>
        <authorList>
            <person name="Tuo L."/>
        </authorList>
    </citation>
    <scope>NUCLEOTIDE SEQUENCE [LARGE SCALE GENOMIC DNA]</scope>
    <source>
        <strain evidence="6 7">M5HDSG1-1</strain>
    </source>
</reference>
<keyword evidence="2" id="KW-0238">DNA-binding</keyword>
<gene>
    <name evidence="6" type="ORF">EM808_13305</name>
</gene>